<evidence type="ECO:0000256" key="10">
    <source>
        <dbReference type="PIRNR" id="PIRNR006621"/>
    </source>
</evidence>
<feature type="site" description="Interacts with tRNA; defines subfamily-specific binding signature" evidence="9">
    <location>
        <position position="278"/>
    </location>
</feature>
<comment type="similarity">
    <text evidence="10">Belongs to the dus family.</text>
</comment>
<feature type="site" description="Interacts with tRNA; defines subfamily-specific binding signature" evidence="9">
    <location>
        <position position="35"/>
    </location>
</feature>
<dbReference type="EC" id="1.3.1.-" evidence="9"/>
<dbReference type="Pfam" id="PF01207">
    <property type="entry name" value="Dus"/>
    <property type="match status" value="1"/>
</dbReference>
<evidence type="ECO:0000256" key="6">
    <source>
        <dbReference type="ARBA" id="ARBA00022857"/>
    </source>
</evidence>
<evidence type="ECO:0000256" key="8">
    <source>
        <dbReference type="ARBA" id="ARBA00023002"/>
    </source>
</evidence>
<feature type="site" description="Interacts with tRNA; defines subfamily-specific binding signature" evidence="9">
    <location>
        <position position="299"/>
    </location>
</feature>
<keyword evidence="8 9" id="KW-0560">Oxidoreductase</keyword>
<feature type="site" description="Interacts with tRNA; defines subfamily-specific binding signature" evidence="9">
    <location>
        <position position="276"/>
    </location>
</feature>
<dbReference type="PROSITE" id="PS01136">
    <property type="entry name" value="UPF0034"/>
    <property type="match status" value="1"/>
</dbReference>
<dbReference type="PIRSF" id="PIRSF006621">
    <property type="entry name" value="Dus"/>
    <property type="match status" value="1"/>
</dbReference>
<dbReference type="GO" id="GO:0017150">
    <property type="term" value="F:tRNA dihydrouridine synthase activity"/>
    <property type="evidence" value="ECO:0007669"/>
    <property type="project" value="UniProtKB-UniRule"/>
</dbReference>
<protein>
    <recommendedName>
        <fullName evidence="9">tRNA-dihydrouridine(16) synthase</fullName>
        <ecNumber evidence="9">1.3.1.-</ecNumber>
    </recommendedName>
    <alternativeName>
        <fullName evidence="9">U16-specific dihydrouridine synthase</fullName>
        <shortName evidence="9">U16-specific Dus</shortName>
    </alternativeName>
    <alternativeName>
        <fullName evidence="9">tRNA-dihydrouridine synthase C</fullName>
    </alternativeName>
</protein>
<keyword evidence="2 9" id="KW-0820">tRNA-binding</keyword>
<dbReference type="Gene3D" id="1.20.225.30">
    <property type="entry name" value="Dihydrouridine synthase, C-terminal recognition domain"/>
    <property type="match status" value="1"/>
</dbReference>
<dbReference type="Proteomes" id="UP000640333">
    <property type="component" value="Unassembled WGS sequence"/>
</dbReference>
<keyword evidence="6 9" id="KW-0521">NADP</keyword>
<evidence type="ECO:0000313" key="15">
    <source>
        <dbReference type="Proteomes" id="UP000640333"/>
    </source>
</evidence>
<comment type="caution">
    <text evidence="9">Lacks conserved residue(s) required for the propagation of feature annotation.</text>
</comment>
<comment type="similarity">
    <text evidence="9">Belongs to the Dus family. DusC subfamily.</text>
</comment>
<feature type="binding site" evidence="9 12">
    <location>
        <begin position="223"/>
        <end position="224"/>
    </location>
    <ligand>
        <name>FMN</name>
        <dbReference type="ChEBI" id="CHEBI:58210"/>
    </ligand>
</feature>
<feature type="domain" description="DUS-like FMN-binding" evidence="13">
    <location>
        <begin position="5"/>
        <end position="243"/>
    </location>
</feature>
<comment type="catalytic activity">
    <reaction evidence="9">
        <text>5,6-dihydrouridine(16) in tRNA + NAD(+) = uridine(16) in tRNA + NADH + H(+)</text>
        <dbReference type="Rhea" id="RHEA:53380"/>
        <dbReference type="Rhea" id="RHEA-COMP:13543"/>
        <dbReference type="Rhea" id="RHEA-COMP:13544"/>
        <dbReference type="ChEBI" id="CHEBI:15378"/>
        <dbReference type="ChEBI" id="CHEBI:57540"/>
        <dbReference type="ChEBI" id="CHEBI:57945"/>
        <dbReference type="ChEBI" id="CHEBI:65315"/>
        <dbReference type="ChEBI" id="CHEBI:74443"/>
    </reaction>
</comment>
<dbReference type="Gene3D" id="3.20.20.70">
    <property type="entry name" value="Aldolase class I"/>
    <property type="match status" value="1"/>
</dbReference>
<feature type="binding site" evidence="9 12">
    <location>
        <position position="139"/>
    </location>
    <ligand>
        <name>FMN</name>
        <dbReference type="ChEBI" id="CHEBI:58210"/>
    </ligand>
</feature>
<keyword evidence="4 9" id="KW-0288">FMN</keyword>
<keyword evidence="3 9" id="KW-0285">Flavoprotein</keyword>
<feature type="binding site" evidence="9 12">
    <location>
        <position position="68"/>
    </location>
    <ligand>
        <name>FMN</name>
        <dbReference type="ChEBI" id="CHEBI:58210"/>
    </ligand>
</feature>
<reference evidence="14" key="1">
    <citation type="submission" date="2020-10" db="EMBL/GenBank/DDBJ databases">
        <title>Bacterium isolated from coastal waters sediment.</title>
        <authorList>
            <person name="Chen R.-J."/>
            <person name="Lu D.-C."/>
            <person name="Zhu K.-L."/>
            <person name="Du Z.-J."/>
        </authorList>
    </citation>
    <scope>NUCLEOTIDE SEQUENCE</scope>
    <source>
        <strain evidence="14">N1Y112</strain>
    </source>
</reference>
<name>A0A8J7F8N0_9GAMM</name>
<dbReference type="PANTHER" id="PTHR11082">
    <property type="entry name" value="TRNA-DIHYDROURIDINE SYNTHASE"/>
    <property type="match status" value="1"/>
</dbReference>
<dbReference type="GO" id="GO:0010181">
    <property type="term" value="F:FMN binding"/>
    <property type="evidence" value="ECO:0007669"/>
    <property type="project" value="UniProtKB-UniRule"/>
</dbReference>
<keyword evidence="5 9" id="KW-0819">tRNA processing</keyword>
<evidence type="ECO:0000256" key="12">
    <source>
        <dbReference type="PIRSR" id="PIRSR006621-2"/>
    </source>
</evidence>
<evidence type="ECO:0000256" key="11">
    <source>
        <dbReference type="PIRSR" id="PIRSR006621-1"/>
    </source>
</evidence>
<comment type="caution">
    <text evidence="14">The sequence shown here is derived from an EMBL/GenBank/DDBJ whole genome shotgun (WGS) entry which is preliminary data.</text>
</comment>
<keyword evidence="12" id="KW-0547">Nucleotide-binding</keyword>
<comment type="cofactor">
    <cofactor evidence="1 9 10 12">
        <name>FMN</name>
        <dbReference type="ChEBI" id="CHEBI:58210"/>
    </cofactor>
</comment>
<dbReference type="PANTHER" id="PTHR11082:SF26">
    <property type="entry name" value="TRNA-DIHYDROURIDINE(16) SYNTHASE"/>
    <property type="match status" value="1"/>
</dbReference>
<evidence type="ECO:0000256" key="9">
    <source>
        <dbReference type="HAMAP-Rule" id="MF_02043"/>
    </source>
</evidence>
<dbReference type="RefSeq" id="WP_193951774.1">
    <property type="nucleotide sequence ID" value="NZ_JADEYS010000002.1"/>
</dbReference>
<keyword evidence="7 9" id="KW-0694">RNA-binding</keyword>
<keyword evidence="15" id="KW-1185">Reference proteome</keyword>
<dbReference type="InterPro" id="IPR018517">
    <property type="entry name" value="tRNA_hU_synthase_CS"/>
</dbReference>
<evidence type="ECO:0000256" key="5">
    <source>
        <dbReference type="ARBA" id="ARBA00022694"/>
    </source>
</evidence>
<feature type="site" description="Interacts with tRNA" evidence="9">
    <location>
        <position position="95"/>
    </location>
</feature>
<dbReference type="InterPro" id="IPR035587">
    <property type="entry name" value="DUS-like_FMN-bd"/>
</dbReference>
<evidence type="ECO:0000256" key="4">
    <source>
        <dbReference type="ARBA" id="ARBA00022643"/>
    </source>
</evidence>
<dbReference type="GO" id="GO:0000049">
    <property type="term" value="F:tRNA binding"/>
    <property type="evidence" value="ECO:0007669"/>
    <property type="project" value="UniProtKB-UniRule"/>
</dbReference>
<comment type="function">
    <text evidence="9">Catalyzes the synthesis of 5,6-dihydrouridine (D), a modified base found in the D-loop of most tRNAs, via the reduction of the C5-C6 double bond in target uridines. Specifically modifies U16 in tRNAs.</text>
</comment>
<dbReference type="HAMAP" id="MF_02043">
    <property type="entry name" value="DusC_subfam"/>
    <property type="match status" value="1"/>
</dbReference>
<feature type="binding site" evidence="12">
    <location>
        <position position="168"/>
    </location>
    <ligand>
        <name>FMN</name>
        <dbReference type="ChEBI" id="CHEBI:58210"/>
    </ligand>
</feature>
<dbReference type="SUPFAM" id="SSF51395">
    <property type="entry name" value="FMN-linked oxidoreductases"/>
    <property type="match status" value="1"/>
</dbReference>
<organism evidence="14 15">
    <name type="scientific">Pontibacterium sinense</name>
    <dbReference type="NCBI Taxonomy" id="2781979"/>
    <lineage>
        <taxon>Bacteria</taxon>
        <taxon>Pseudomonadati</taxon>
        <taxon>Pseudomonadota</taxon>
        <taxon>Gammaproteobacteria</taxon>
        <taxon>Oceanospirillales</taxon>
        <taxon>Oceanospirillaceae</taxon>
        <taxon>Pontibacterium</taxon>
    </lineage>
</organism>
<gene>
    <name evidence="9" type="primary">dusC</name>
    <name evidence="14" type="ORF">IOQ59_03005</name>
</gene>
<feature type="active site" description="Proton donor" evidence="9 11">
    <location>
        <position position="98"/>
    </location>
</feature>
<evidence type="ECO:0000256" key="1">
    <source>
        <dbReference type="ARBA" id="ARBA00001917"/>
    </source>
</evidence>
<evidence type="ECO:0000256" key="7">
    <source>
        <dbReference type="ARBA" id="ARBA00022884"/>
    </source>
</evidence>
<dbReference type="InterPro" id="IPR001269">
    <property type="entry name" value="DUS_fam"/>
</dbReference>
<comment type="catalytic activity">
    <reaction evidence="9">
        <text>5,6-dihydrouridine(16) in tRNA + NADP(+) = uridine(16) in tRNA + NADPH + H(+)</text>
        <dbReference type="Rhea" id="RHEA:53376"/>
        <dbReference type="Rhea" id="RHEA-COMP:13543"/>
        <dbReference type="Rhea" id="RHEA-COMP:13544"/>
        <dbReference type="ChEBI" id="CHEBI:15378"/>
        <dbReference type="ChEBI" id="CHEBI:57783"/>
        <dbReference type="ChEBI" id="CHEBI:58349"/>
        <dbReference type="ChEBI" id="CHEBI:65315"/>
        <dbReference type="ChEBI" id="CHEBI:74443"/>
    </reaction>
</comment>
<evidence type="ECO:0000313" key="14">
    <source>
        <dbReference type="EMBL" id="MBE9396227.1"/>
    </source>
</evidence>
<evidence type="ECO:0000256" key="2">
    <source>
        <dbReference type="ARBA" id="ARBA00022555"/>
    </source>
</evidence>
<sequence>MKIVLAPMEGLVDPIMRDILTRLGGIDYCVTEFIRVSVRVLPPHIFRKTCPELDHGGKTAAGVPVHVQLLGSDPQMMAHNAARAARLGAPAIDLNFGCPSKGVNANRGGAILLETPNEVHDVVSAVRQAVPNDIPVTAKMRLGFKDKSLYLDNAAAIADAGAAHVTVHARTKVEGYKPPAHWEYIARIRECVKIPVIANGEIWNHDDYARCREVSGCSDVMIGRGQISQPDLSKVIKAERDGKPIEPIGWDVIVGFLLDLVAQSQHRMQPRYVHGRVKQWLHHLKRRFPEAKVLFDQVKVVNDLDLLKQMLLDEQARAEQN</sequence>
<dbReference type="InterPro" id="IPR013785">
    <property type="entry name" value="Aldolase_TIM"/>
</dbReference>
<dbReference type="EMBL" id="JADEYS010000002">
    <property type="protein sequence ID" value="MBE9396227.1"/>
    <property type="molecule type" value="Genomic_DNA"/>
</dbReference>
<dbReference type="GO" id="GO:0050660">
    <property type="term" value="F:flavin adenine dinucleotide binding"/>
    <property type="evidence" value="ECO:0007669"/>
    <property type="project" value="InterPro"/>
</dbReference>
<evidence type="ECO:0000259" key="13">
    <source>
        <dbReference type="Pfam" id="PF01207"/>
    </source>
</evidence>
<proteinExistence type="inferred from homology"/>
<accession>A0A8J7F8N0</accession>
<evidence type="ECO:0000256" key="3">
    <source>
        <dbReference type="ARBA" id="ARBA00022630"/>
    </source>
</evidence>
<dbReference type="AlphaFoldDB" id="A0A8J7F8N0"/>
<dbReference type="InterPro" id="IPR042270">
    <property type="entry name" value="DusC_C"/>
</dbReference>
<dbReference type="CDD" id="cd02801">
    <property type="entry name" value="DUS_like_FMN"/>
    <property type="match status" value="1"/>
</dbReference>
<feature type="binding site" evidence="9">
    <location>
        <begin position="199"/>
        <end position="201"/>
    </location>
    <ligand>
        <name>FMN</name>
        <dbReference type="ChEBI" id="CHEBI:58210"/>
    </ligand>
</feature>
<feature type="site" description="Interacts with tRNA" evidence="9">
    <location>
        <position position="176"/>
    </location>
</feature>
<dbReference type="InterPro" id="IPR032886">
    <property type="entry name" value="DusC"/>
</dbReference>